<dbReference type="GO" id="GO:0140359">
    <property type="term" value="F:ABC-type transporter activity"/>
    <property type="evidence" value="ECO:0007669"/>
    <property type="project" value="InterPro"/>
</dbReference>
<dbReference type="EMBL" id="CP070499">
    <property type="protein sequence ID" value="QSB13163.1"/>
    <property type="molecule type" value="Genomic_DNA"/>
</dbReference>
<dbReference type="Proteomes" id="UP000662857">
    <property type="component" value="Chromosome"/>
</dbReference>
<dbReference type="InterPro" id="IPR013525">
    <property type="entry name" value="ABC2_TM"/>
</dbReference>
<reference evidence="8" key="1">
    <citation type="submission" date="2021-02" db="EMBL/GenBank/DDBJ databases">
        <title>Natrosporangium hydrolyticum gen. nov., sp. nov, a haloalkaliphilic actinobacterium from a soda solonchak soil.</title>
        <authorList>
            <person name="Sorokin D.Y."/>
            <person name="Khijniak T.V."/>
            <person name="Zakharycheva A.P."/>
            <person name="Boueva O.V."/>
            <person name="Ariskina E.V."/>
            <person name="Hahnke R.L."/>
            <person name="Bunk B."/>
            <person name="Sproer C."/>
            <person name="Schumann P."/>
            <person name="Evtushenko L.I."/>
            <person name="Kublanov I.V."/>
        </authorList>
    </citation>
    <scope>NUCLEOTIDE SEQUENCE</scope>
    <source>
        <strain evidence="8">DSM 106523</strain>
    </source>
</reference>
<dbReference type="PRINTS" id="PR00164">
    <property type="entry name" value="ABC2TRNSPORT"/>
</dbReference>
<feature type="transmembrane region" description="Helical" evidence="6">
    <location>
        <begin position="36"/>
        <end position="59"/>
    </location>
</feature>
<evidence type="ECO:0000313" key="8">
    <source>
        <dbReference type="EMBL" id="QSB13163.1"/>
    </source>
</evidence>
<feature type="transmembrane region" description="Helical" evidence="6">
    <location>
        <begin position="136"/>
        <end position="154"/>
    </location>
</feature>
<name>A0A895YCJ1_9ACTN</name>
<feature type="transmembrane region" description="Helical" evidence="6">
    <location>
        <begin position="240"/>
        <end position="264"/>
    </location>
</feature>
<evidence type="ECO:0000259" key="7">
    <source>
        <dbReference type="PROSITE" id="PS51012"/>
    </source>
</evidence>
<dbReference type="RefSeq" id="WP_239675236.1">
    <property type="nucleotide sequence ID" value="NZ_CP070499.1"/>
</dbReference>
<feature type="transmembrane region" description="Helical" evidence="6">
    <location>
        <begin position="79"/>
        <end position="103"/>
    </location>
</feature>
<organism evidence="8 9">
    <name type="scientific">Natronosporangium hydrolyticum</name>
    <dbReference type="NCBI Taxonomy" id="2811111"/>
    <lineage>
        <taxon>Bacteria</taxon>
        <taxon>Bacillati</taxon>
        <taxon>Actinomycetota</taxon>
        <taxon>Actinomycetes</taxon>
        <taxon>Micromonosporales</taxon>
        <taxon>Micromonosporaceae</taxon>
        <taxon>Natronosporangium</taxon>
    </lineage>
</organism>
<evidence type="ECO:0000256" key="2">
    <source>
        <dbReference type="ARBA" id="ARBA00022692"/>
    </source>
</evidence>
<keyword evidence="4 6" id="KW-0472">Membrane</keyword>
<keyword evidence="6" id="KW-1003">Cell membrane</keyword>
<dbReference type="PANTHER" id="PTHR43229:SF2">
    <property type="entry name" value="NODULATION PROTEIN J"/>
    <property type="match status" value="1"/>
</dbReference>
<keyword evidence="9" id="KW-1185">Reference proteome</keyword>
<feature type="transmembrane region" description="Helical" evidence="6">
    <location>
        <begin position="194"/>
        <end position="220"/>
    </location>
</feature>
<dbReference type="PIRSF" id="PIRSF006648">
    <property type="entry name" value="DrrB"/>
    <property type="match status" value="1"/>
</dbReference>
<dbReference type="PANTHER" id="PTHR43229">
    <property type="entry name" value="NODULATION PROTEIN J"/>
    <property type="match status" value="1"/>
</dbReference>
<dbReference type="InterPro" id="IPR047817">
    <property type="entry name" value="ABC2_TM_bact-type"/>
</dbReference>
<dbReference type="Pfam" id="PF01061">
    <property type="entry name" value="ABC2_membrane"/>
    <property type="match status" value="1"/>
</dbReference>
<dbReference type="AlphaFoldDB" id="A0A895YCJ1"/>
<accession>A0A895YCJ1</accession>
<proteinExistence type="inferred from homology"/>
<keyword evidence="2 6" id="KW-0812">Transmembrane</keyword>
<sequence length="273" mass="29225">MVTTMLTRAIAGSELSPRRAGAVTERNLVAFRAGGTYWWLVISGFAEPLLYLFAIGWGVGALVGDMTLADGTTVSYLTFLAPALLAAAAMNGAIAESTMNFFAKMKFSKLYDSVLNTPVTPAEIAFGELGWAMLRGAMYTAAFLVVMVAMDITSPLRALAALPAALLVGFAFGGLGMALATLMRTWQDFDYVGILQFGLFLFSGTFVPVSSYPVALQVVVQVTPLYHGVELIRGIALNQLSWAGLAWHTGYLLLATILGLAIAARRMTRMLCK</sequence>
<evidence type="ECO:0000313" key="9">
    <source>
        <dbReference type="Proteomes" id="UP000662857"/>
    </source>
</evidence>
<dbReference type="GO" id="GO:0043190">
    <property type="term" value="C:ATP-binding cassette (ABC) transporter complex"/>
    <property type="evidence" value="ECO:0007669"/>
    <property type="project" value="InterPro"/>
</dbReference>
<dbReference type="GO" id="GO:0046677">
    <property type="term" value="P:response to antibiotic"/>
    <property type="evidence" value="ECO:0007669"/>
    <property type="project" value="UniProtKB-KW"/>
</dbReference>
<feature type="domain" description="ABC transmembrane type-2" evidence="7">
    <location>
        <begin position="39"/>
        <end position="270"/>
    </location>
</feature>
<comment type="subcellular location">
    <subcellularLocation>
        <location evidence="6">Cell membrane</location>
        <topology evidence="6">Multi-pass membrane protein</topology>
    </subcellularLocation>
    <subcellularLocation>
        <location evidence="1">Membrane</location>
        <topology evidence="1">Multi-pass membrane protein</topology>
    </subcellularLocation>
</comment>
<comment type="similarity">
    <text evidence="6">Belongs to the ABC-2 integral membrane protein family.</text>
</comment>
<evidence type="ECO:0000256" key="3">
    <source>
        <dbReference type="ARBA" id="ARBA00022989"/>
    </source>
</evidence>
<evidence type="ECO:0000256" key="1">
    <source>
        <dbReference type="ARBA" id="ARBA00004141"/>
    </source>
</evidence>
<dbReference type="PROSITE" id="PS51012">
    <property type="entry name" value="ABC_TM2"/>
    <property type="match status" value="1"/>
</dbReference>
<evidence type="ECO:0000256" key="4">
    <source>
        <dbReference type="ARBA" id="ARBA00023136"/>
    </source>
</evidence>
<dbReference type="InterPro" id="IPR000412">
    <property type="entry name" value="ABC_2_transport"/>
</dbReference>
<keyword evidence="3 6" id="KW-1133">Transmembrane helix</keyword>
<gene>
    <name evidence="8" type="ORF">JQS43_16155</name>
</gene>
<keyword evidence="5" id="KW-0046">Antibiotic resistance</keyword>
<keyword evidence="6" id="KW-0813">Transport</keyword>
<dbReference type="InterPro" id="IPR051784">
    <property type="entry name" value="Nod_factor_ABC_transporter"/>
</dbReference>
<evidence type="ECO:0000256" key="6">
    <source>
        <dbReference type="RuleBase" id="RU361157"/>
    </source>
</evidence>
<feature type="transmembrane region" description="Helical" evidence="6">
    <location>
        <begin position="160"/>
        <end position="182"/>
    </location>
</feature>
<dbReference type="KEGG" id="nhy:JQS43_16155"/>
<protein>
    <recommendedName>
        <fullName evidence="6">Transport permease protein</fullName>
    </recommendedName>
</protein>
<evidence type="ECO:0000256" key="5">
    <source>
        <dbReference type="ARBA" id="ARBA00023251"/>
    </source>
</evidence>